<accession>A0A150P3F3</accession>
<protein>
    <recommendedName>
        <fullName evidence="5">HupE/UreJ family protein</fullName>
    </recommendedName>
</protein>
<feature type="signal peptide" evidence="2">
    <location>
        <begin position="1"/>
        <end position="27"/>
    </location>
</feature>
<evidence type="ECO:0000256" key="1">
    <source>
        <dbReference type="SAM" id="Phobius"/>
    </source>
</evidence>
<evidence type="ECO:0000313" key="3">
    <source>
        <dbReference type="EMBL" id="KYF50042.1"/>
    </source>
</evidence>
<dbReference type="Pfam" id="PF13795">
    <property type="entry name" value="HupE_UreJ_2"/>
    <property type="match status" value="1"/>
</dbReference>
<gene>
    <name evidence="3" type="ORF">BE04_25910</name>
</gene>
<dbReference type="AlphaFoldDB" id="A0A150P3F3"/>
<dbReference type="EMBL" id="JELX01004179">
    <property type="protein sequence ID" value="KYF50042.1"/>
    <property type="molecule type" value="Genomic_DNA"/>
</dbReference>
<proteinExistence type="predicted"/>
<feature type="transmembrane region" description="Helical" evidence="1">
    <location>
        <begin position="267"/>
        <end position="290"/>
    </location>
</feature>
<evidence type="ECO:0008006" key="5">
    <source>
        <dbReference type="Google" id="ProtNLM"/>
    </source>
</evidence>
<keyword evidence="1" id="KW-1133">Transmembrane helix</keyword>
<organism evidence="3 4">
    <name type="scientific">Sorangium cellulosum</name>
    <name type="common">Polyangium cellulosum</name>
    <dbReference type="NCBI Taxonomy" id="56"/>
    <lineage>
        <taxon>Bacteria</taxon>
        <taxon>Pseudomonadati</taxon>
        <taxon>Myxococcota</taxon>
        <taxon>Polyangia</taxon>
        <taxon>Polyangiales</taxon>
        <taxon>Polyangiaceae</taxon>
        <taxon>Sorangium</taxon>
    </lineage>
</organism>
<evidence type="ECO:0000313" key="4">
    <source>
        <dbReference type="Proteomes" id="UP000075604"/>
    </source>
</evidence>
<feature type="transmembrane region" description="Helical" evidence="1">
    <location>
        <begin position="236"/>
        <end position="255"/>
    </location>
</feature>
<dbReference type="InterPro" id="IPR032809">
    <property type="entry name" value="Put_HupE_UreJ"/>
</dbReference>
<feature type="transmembrane region" description="Helical" evidence="1">
    <location>
        <begin position="302"/>
        <end position="322"/>
    </location>
</feature>
<reference evidence="3 4" key="1">
    <citation type="submission" date="2014-02" db="EMBL/GenBank/DDBJ databases">
        <title>The small core and large imbalanced accessory genome model reveals a collaborative survival strategy of Sorangium cellulosum strains in nature.</title>
        <authorList>
            <person name="Han K."/>
            <person name="Peng R."/>
            <person name="Blom J."/>
            <person name="Li Y.-Z."/>
        </authorList>
    </citation>
    <scope>NUCLEOTIDE SEQUENCE [LARGE SCALE GENOMIC DNA]</scope>
    <source>
        <strain evidence="3 4">So0157-18</strain>
    </source>
</reference>
<feature type="transmembrane region" description="Helical" evidence="1">
    <location>
        <begin position="144"/>
        <end position="169"/>
    </location>
</feature>
<dbReference type="Proteomes" id="UP000075604">
    <property type="component" value="Unassembled WGS sequence"/>
</dbReference>
<feature type="chain" id="PRO_5007565528" description="HupE/UreJ family protein" evidence="2">
    <location>
        <begin position="28"/>
        <end position="332"/>
    </location>
</feature>
<keyword evidence="1" id="KW-0812">Transmembrane</keyword>
<keyword evidence="2" id="KW-0732">Signal</keyword>
<keyword evidence="1" id="KW-0472">Membrane</keyword>
<evidence type="ECO:0000256" key="2">
    <source>
        <dbReference type="SAM" id="SignalP"/>
    </source>
</evidence>
<comment type="caution">
    <text evidence="3">The sequence shown here is derived from an EMBL/GenBank/DDBJ whole genome shotgun (WGS) entry which is preliminary data.</text>
</comment>
<name>A0A150P3F3_SORCE</name>
<sequence>MTRATRLRAAAVLWVTLCLLRAASAHAHTPSLSVLALDERSPGEFIASWERTQGIHDVSAAYDLLKPVFPEHCEFAAPRLDCGERGLSGRIGFDGLGDLSTAGIIKIHRVDGNTQVLSLTAAQPHVRVSEARLDTSASRGVYNFIWLGITHIWLGLDHLLFVVGLLWLLDSWRVLIKTVTAFTIAHSLTLGAATFGLHILPTAPVEAVIALSIAFVAVEIAGEARTKQPSLTRKRPWLVAFAFGLLHGFGFASALAELEIAKAELPIALLCFNVGVEIGQLVFIAGLLALRLALRTLERATSLRFAMAGCYAMGVLAMYWFFERIVAFMPDV</sequence>